<organism evidence="2 3">
    <name type="scientific">Xenorhabdus griffiniae</name>
    <dbReference type="NCBI Taxonomy" id="351672"/>
    <lineage>
        <taxon>Bacteria</taxon>
        <taxon>Pseudomonadati</taxon>
        <taxon>Pseudomonadota</taxon>
        <taxon>Gammaproteobacteria</taxon>
        <taxon>Enterobacterales</taxon>
        <taxon>Morganellaceae</taxon>
        <taxon>Xenorhabdus</taxon>
    </lineage>
</organism>
<dbReference type="InterPro" id="IPR037053">
    <property type="entry name" value="Phage_tail_collar_dom_sf"/>
</dbReference>
<name>A0ABY9XKZ9_9GAMM</name>
<dbReference type="Pfam" id="PF12571">
    <property type="entry name" value="Phage_tail_fib"/>
    <property type="match status" value="1"/>
</dbReference>
<dbReference type="RefSeq" id="WP_282885489.1">
    <property type="nucleotide sequence ID" value="NZ_CP133479.1"/>
</dbReference>
<dbReference type="EMBL" id="CP133647">
    <property type="protein sequence ID" value="WNH03297.1"/>
    <property type="molecule type" value="Genomic_DNA"/>
</dbReference>
<protein>
    <submittedName>
        <fullName evidence="2">Phage tail protein</fullName>
    </submittedName>
</protein>
<dbReference type="Gene3D" id="3.90.1340.10">
    <property type="entry name" value="Phage tail collar domain"/>
    <property type="match status" value="1"/>
</dbReference>
<keyword evidence="3" id="KW-1185">Reference proteome</keyword>
<proteinExistence type="predicted"/>
<accession>A0ABY9XKZ9</accession>
<sequence>MSSVITLDFEKWKAQQVAAGNPVVLDEFVFAYVPELDPAQPINRDEKLPAQNHIVHRQAVNKTGLASENAVAYSVTLGTEVGHFDFNWIGLLNKASGVIGMITHAPTQKKIKTANGLQGNVLTRSFLLEFDGAALETAITTTAETWQIDFTARLSGIDEMQRLINTDSYGEAAFFGEGFAVVRQGEQYLVKKGLAYVGGLRGGLEFDQTLNSLRHTRVYADFSYQGNLVSQWQTVVKITASNELKNYVDAAGYPHYVFAIAQIDGDGNVQDLRPAGSLSDRDIVDLQKELNQVRQNYATKAALSSGLSKMQPKGDYAIRQDVQNGLNEKQPKGDYATNSALNGVNDNVNSRLSKAQNGADIPNKSEFVRQLGLSKTVEKAENAVPTTRRINNKLLTGDITLNAWDVNAFPQTKSMTHIPDGSYIGPFACGREGEWVRGISMGFINSDVGQIWIDAYATLYTRYLNSNGNIEQQKILGVPIGATIEWQSEALIPLGFMENNGREFDKTQYPELLKVFPSGRLPDDRGLFKRGLDTMGGISRGLDPGRKLGTVQGDTIRNITGSLGSPTVERGGYGDGAFASTFKDGGRSAGSGGGSITFTFDASRVVPTANENRPINKAVIYITRIF</sequence>
<dbReference type="GeneID" id="88855141"/>
<reference evidence="2 3" key="1">
    <citation type="journal article" date="2023" name="Access Microbiol">
        <title>The genome of a steinernematid-associated Pseudomonas piscis bacterium encodes the biosynthesis of insect toxins.</title>
        <authorList>
            <person name="Awori R.M."/>
            <person name="Hendre P."/>
            <person name="Amugune N.O."/>
        </authorList>
    </citation>
    <scope>NUCLEOTIDE SEQUENCE [LARGE SCALE GENOMIC DNA]</scope>
    <source>
        <strain evidence="2 3">97</strain>
    </source>
</reference>
<gene>
    <name evidence="2" type="ORF">QL112_006250</name>
</gene>
<evidence type="ECO:0000313" key="2">
    <source>
        <dbReference type="EMBL" id="WNH03297.1"/>
    </source>
</evidence>
<dbReference type="InterPro" id="IPR022225">
    <property type="entry name" value="Phage_tail_fibre_N"/>
</dbReference>
<evidence type="ECO:0000313" key="3">
    <source>
        <dbReference type="Proteomes" id="UP001300348"/>
    </source>
</evidence>
<dbReference type="Proteomes" id="UP001300348">
    <property type="component" value="Chromosome"/>
</dbReference>
<dbReference type="SUPFAM" id="SSF88874">
    <property type="entry name" value="Receptor-binding domain of short tail fibre protein gp12"/>
    <property type="match status" value="1"/>
</dbReference>
<evidence type="ECO:0000259" key="1">
    <source>
        <dbReference type="Pfam" id="PF12571"/>
    </source>
</evidence>
<feature type="domain" description="Phage tail fibre protein N-terminal" evidence="1">
    <location>
        <begin position="3"/>
        <end position="158"/>
    </location>
</feature>